<protein>
    <submittedName>
        <fullName evidence="1">Uncharacterized protein</fullName>
    </submittedName>
</protein>
<comment type="caution">
    <text evidence="1">The sequence shown here is derived from an EMBL/GenBank/DDBJ whole genome shotgun (WGS) entry which is preliminary data.</text>
</comment>
<sequence>MAASGQVSALCTSLANSADALGATWQISYGVLRSIADRIGSFGPIISTSTACKGWSITSSTSCCCYLVIPKTPGQRMSGPPQSRSRIVRLLQLGSRRRFFPLWAAWQRGMANCDLIAQTDECYALVAITITGTLCASPGPSFLGYCCQKRTLSPELVEWSQSRPPGERTSSAQTEPLGTRFEVAKRSGHASAMVSIRFTRIVHDGVIAG</sequence>
<organism evidence="1 2">
    <name type="scientific">Trichoderma arundinaceum</name>
    <dbReference type="NCBI Taxonomy" id="490622"/>
    <lineage>
        <taxon>Eukaryota</taxon>
        <taxon>Fungi</taxon>
        <taxon>Dikarya</taxon>
        <taxon>Ascomycota</taxon>
        <taxon>Pezizomycotina</taxon>
        <taxon>Sordariomycetes</taxon>
        <taxon>Hypocreomycetidae</taxon>
        <taxon>Hypocreales</taxon>
        <taxon>Hypocreaceae</taxon>
        <taxon>Trichoderma</taxon>
    </lineage>
</organism>
<evidence type="ECO:0000313" key="1">
    <source>
        <dbReference type="EMBL" id="RFU73373.1"/>
    </source>
</evidence>
<name>A0A395NCC7_TRIAR</name>
<dbReference type="Proteomes" id="UP000266272">
    <property type="component" value="Unassembled WGS sequence"/>
</dbReference>
<dbReference type="AlphaFoldDB" id="A0A395NCC7"/>
<reference evidence="1 2" key="1">
    <citation type="journal article" date="2018" name="PLoS Pathog.">
        <title>Evolution of structural diversity of trichothecenes, a family of toxins produced by plant pathogenic and entomopathogenic fungi.</title>
        <authorList>
            <person name="Proctor R.H."/>
            <person name="McCormick S.P."/>
            <person name="Kim H.S."/>
            <person name="Cardoza R.E."/>
            <person name="Stanley A.M."/>
            <person name="Lindo L."/>
            <person name="Kelly A."/>
            <person name="Brown D.W."/>
            <person name="Lee T."/>
            <person name="Vaughan M.M."/>
            <person name="Alexander N.J."/>
            <person name="Busman M."/>
            <person name="Gutierrez S."/>
        </authorList>
    </citation>
    <scope>NUCLEOTIDE SEQUENCE [LARGE SCALE GENOMIC DNA]</scope>
    <source>
        <strain evidence="1 2">IBT 40837</strain>
    </source>
</reference>
<dbReference type="EMBL" id="PXOA01000657">
    <property type="protein sequence ID" value="RFU73373.1"/>
    <property type="molecule type" value="Genomic_DNA"/>
</dbReference>
<keyword evidence="2" id="KW-1185">Reference proteome</keyword>
<proteinExistence type="predicted"/>
<accession>A0A395NCC7</accession>
<gene>
    <name evidence="1" type="ORF">TARUN_8895</name>
</gene>
<evidence type="ECO:0000313" key="2">
    <source>
        <dbReference type="Proteomes" id="UP000266272"/>
    </source>
</evidence>